<dbReference type="SUPFAM" id="SSF53474">
    <property type="entry name" value="alpha/beta-Hydrolases"/>
    <property type="match status" value="1"/>
</dbReference>
<evidence type="ECO:0000259" key="3">
    <source>
        <dbReference type="Pfam" id="PF00561"/>
    </source>
</evidence>
<dbReference type="KEGG" id="mmab:HQ865_07475"/>
<keyword evidence="5" id="KW-1185">Reference proteome</keyword>
<dbReference type="RefSeq" id="WP_173414288.1">
    <property type="nucleotide sequence ID" value="NZ_CP054139.1"/>
</dbReference>
<keyword evidence="2" id="KW-1133">Transmembrane helix</keyword>
<keyword evidence="1 4" id="KW-0378">Hydrolase</keyword>
<dbReference type="GO" id="GO:0016020">
    <property type="term" value="C:membrane"/>
    <property type="evidence" value="ECO:0007669"/>
    <property type="project" value="TreeGrafter"/>
</dbReference>
<dbReference type="PANTHER" id="PTHR43798:SF31">
    <property type="entry name" value="AB HYDROLASE SUPERFAMILY PROTEIN YCLE"/>
    <property type="match status" value="1"/>
</dbReference>
<dbReference type="InterPro" id="IPR000639">
    <property type="entry name" value="Epox_hydrolase-like"/>
</dbReference>
<feature type="transmembrane region" description="Helical" evidence="2">
    <location>
        <begin position="6"/>
        <end position="28"/>
    </location>
</feature>
<sequence>MRYFRLIFVAILFLVTITTVILGGLYLYRNTEKKTLSAAERQHVPGSFIKLKDGFTHYQLAGPDTGKVVVLLSGFSVPYYIWDGTFEYLARHGYRVLRYDYYGRGYSDRPNSVYNKAFYFNQINQLISALHLKTPFHLAGISFGGRLATDFTSQYPALVDKVILLDPGYHEMEPDKPQAVTRYYETIHPRERAEVQMADFKYPERHPDWIAKYKVQMQYKGFINALISTMYNYQCDGRASNLRLNNQHKPVLLIWGREDTTDPFSYSDSIRTVLNAQFFPVDDAGHLPSVEQPGIVNKRILAFLQAK</sequence>
<evidence type="ECO:0000256" key="1">
    <source>
        <dbReference type="ARBA" id="ARBA00022801"/>
    </source>
</evidence>
<name>A0A7D4UEX9_9SPHI</name>
<dbReference type="AlphaFoldDB" id="A0A7D4UEX9"/>
<dbReference type="GO" id="GO:0016787">
    <property type="term" value="F:hydrolase activity"/>
    <property type="evidence" value="ECO:0007669"/>
    <property type="project" value="UniProtKB-KW"/>
</dbReference>
<feature type="domain" description="AB hydrolase-1" evidence="3">
    <location>
        <begin position="68"/>
        <end position="291"/>
    </location>
</feature>
<evidence type="ECO:0000256" key="2">
    <source>
        <dbReference type="SAM" id="Phobius"/>
    </source>
</evidence>
<keyword evidence="2" id="KW-0472">Membrane</keyword>
<reference evidence="4 5" key="1">
    <citation type="submission" date="2020-05" db="EMBL/GenBank/DDBJ databases">
        <title>Mucilaginibacter mali sp. nov.</title>
        <authorList>
            <person name="Kim H.S."/>
            <person name="Lee K.C."/>
            <person name="Suh M.K."/>
            <person name="Kim J.-S."/>
            <person name="Han K.-I."/>
            <person name="Eom M.K."/>
            <person name="Shin Y.K."/>
            <person name="Lee J.-S."/>
        </authorList>
    </citation>
    <scope>NUCLEOTIDE SEQUENCE [LARGE SCALE GENOMIC DNA]</scope>
    <source>
        <strain evidence="4 5">G2-14</strain>
    </source>
</reference>
<dbReference type="Pfam" id="PF00561">
    <property type="entry name" value="Abhydrolase_1"/>
    <property type="match status" value="1"/>
</dbReference>
<organism evidence="4 5">
    <name type="scientific">Mucilaginibacter mali</name>
    <dbReference type="NCBI Taxonomy" id="2740462"/>
    <lineage>
        <taxon>Bacteria</taxon>
        <taxon>Pseudomonadati</taxon>
        <taxon>Bacteroidota</taxon>
        <taxon>Sphingobacteriia</taxon>
        <taxon>Sphingobacteriales</taxon>
        <taxon>Sphingobacteriaceae</taxon>
        <taxon>Mucilaginibacter</taxon>
    </lineage>
</organism>
<dbReference type="PANTHER" id="PTHR43798">
    <property type="entry name" value="MONOACYLGLYCEROL LIPASE"/>
    <property type="match status" value="1"/>
</dbReference>
<dbReference type="EMBL" id="CP054139">
    <property type="protein sequence ID" value="QKJ29596.1"/>
    <property type="molecule type" value="Genomic_DNA"/>
</dbReference>
<dbReference type="InterPro" id="IPR029058">
    <property type="entry name" value="AB_hydrolase_fold"/>
</dbReference>
<protein>
    <submittedName>
        <fullName evidence="4">Alpha/beta hydrolase</fullName>
    </submittedName>
</protein>
<dbReference type="InterPro" id="IPR050266">
    <property type="entry name" value="AB_hydrolase_sf"/>
</dbReference>
<keyword evidence="2" id="KW-0812">Transmembrane</keyword>
<accession>A0A7D4UEX9</accession>
<evidence type="ECO:0000313" key="5">
    <source>
        <dbReference type="Proteomes" id="UP000505355"/>
    </source>
</evidence>
<dbReference type="PRINTS" id="PR00111">
    <property type="entry name" value="ABHYDROLASE"/>
</dbReference>
<dbReference type="Proteomes" id="UP000505355">
    <property type="component" value="Chromosome"/>
</dbReference>
<evidence type="ECO:0000313" key="4">
    <source>
        <dbReference type="EMBL" id="QKJ29596.1"/>
    </source>
</evidence>
<dbReference type="PRINTS" id="PR00412">
    <property type="entry name" value="EPOXHYDRLASE"/>
</dbReference>
<dbReference type="Gene3D" id="3.40.50.1820">
    <property type="entry name" value="alpha/beta hydrolase"/>
    <property type="match status" value="1"/>
</dbReference>
<dbReference type="InterPro" id="IPR000073">
    <property type="entry name" value="AB_hydrolase_1"/>
</dbReference>
<gene>
    <name evidence="4" type="ORF">HQ865_07475</name>
</gene>
<proteinExistence type="predicted"/>